<evidence type="ECO:0000313" key="3">
    <source>
        <dbReference type="Proteomes" id="UP000598271"/>
    </source>
</evidence>
<accession>A0A8J3G7H6</accession>
<keyword evidence="3" id="KW-1185">Reference proteome</keyword>
<sequence length="390" mass="43983">MKWITLVLIFLSFSVRSQTLHAILVSDVEDAQLGGVSLRDEEKILQILKTAEWGTGLKLETYYHNRASFTASAIRDRLKSLPVQPRDVVFFYYTGLGHYPNANSQFPAFKLKENAMQQLLGRKPALSLDEVGDMLQQKGARLNIVMADCRDTTLEFSIYPGPLLDEDVKEVSLKKLFLGFCGLIKIASAKKGQKVWGDTGNGSLYTFIFNEFAFRDCLQFGFIGVRAATWPQLLKRAEAHPKTFDFNDISINPASIDQTPVFEFGTCTAKQRSNTTTYPSYQNSMTTGAIEGKLSFYKRKGGNYEEVSGIISKAFYPNAEIELKRKNKYPASDPRAKQVAEKMSVANYLAHFKIVANRIEDVKVDATSVERNPNYEYITSLTIIETYKEL</sequence>
<gene>
    <name evidence="2" type="ORF">GCM10007390_05680</name>
</gene>
<proteinExistence type="predicted"/>
<organism evidence="2 3">
    <name type="scientific">Persicitalea jodogahamensis</name>
    <dbReference type="NCBI Taxonomy" id="402147"/>
    <lineage>
        <taxon>Bacteria</taxon>
        <taxon>Pseudomonadati</taxon>
        <taxon>Bacteroidota</taxon>
        <taxon>Cytophagia</taxon>
        <taxon>Cytophagales</taxon>
        <taxon>Spirosomataceae</taxon>
        <taxon>Persicitalea</taxon>
    </lineage>
</organism>
<feature type="chain" id="PRO_5035252035" evidence="1">
    <location>
        <begin position="18"/>
        <end position="390"/>
    </location>
</feature>
<feature type="signal peptide" evidence="1">
    <location>
        <begin position="1"/>
        <end position="17"/>
    </location>
</feature>
<dbReference type="Proteomes" id="UP000598271">
    <property type="component" value="Unassembled WGS sequence"/>
</dbReference>
<protein>
    <submittedName>
        <fullName evidence="2">Uncharacterized protein</fullName>
    </submittedName>
</protein>
<keyword evidence="1" id="KW-0732">Signal</keyword>
<name>A0A8J3G7H6_9BACT</name>
<dbReference type="EMBL" id="BMXF01000001">
    <property type="protein sequence ID" value="GHB55333.1"/>
    <property type="molecule type" value="Genomic_DNA"/>
</dbReference>
<evidence type="ECO:0000313" key="2">
    <source>
        <dbReference type="EMBL" id="GHB55333.1"/>
    </source>
</evidence>
<comment type="caution">
    <text evidence="2">The sequence shown here is derived from an EMBL/GenBank/DDBJ whole genome shotgun (WGS) entry which is preliminary data.</text>
</comment>
<reference evidence="2 3" key="1">
    <citation type="journal article" date="2014" name="Int. J. Syst. Evol. Microbiol.">
        <title>Complete genome sequence of Corynebacterium casei LMG S-19264T (=DSM 44701T), isolated from a smear-ripened cheese.</title>
        <authorList>
            <consortium name="US DOE Joint Genome Institute (JGI-PGF)"/>
            <person name="Walter F."/>
            <person name="Albersmeier A."/>
            <person name="Kalinowski J."/>
            <person name="Ruckert C."/>
        </authorList>
    </citation>
    <scope>NUCLEOTIDE SEQUENCE [LARGE SCALE GENOMIC DNA]</scope>
    <source>
        <strain evidence="2 3">KCTC 12866</strain>
    </source>
</reference>
<evidence type="ECO:0000256" key="1">
    <source>
        <dbReference type="SAM" id="SignalP"/>
    </source>
</evidence>
<dbReference type="AlphaFoldDB" id="A0A8J3G7H6"/>